<feature type="domain" description="SF4 helicase" evidence="14">
    <location>
        <begin position="204"/>
        <end position="471"/>
    </location>
</feature>
<reference evidence="15" key="1">
    <citation type="submission" date="2020-12" db="EMBL/GenBank/DDBJ databases">
        <title>Taurinivorans muris gen. nov., sp. nov., fundamental and realized metabolic niche of a ubiquitous sulfidogenic bacterium in the murine intestine.</title>
        <authorList>
            <person name="Ye H."/>
            <person name="Hanson B.T."/>
            <person name="Loy A."/>
        </authorList>
    </citation>
    <scope>NUCLEOTIDE SEQUENCE</scope>
    <source>
        <strain evidence="15">LT0009</strain>
    </source>
</reference>
<accession>A0ABY5Y3H0</accession>
<dbReference type="NCBIfam" id="TIGR00665">
    <property type="entry name" value="DnaB"/>
    <property type="match status" value="1"/>
</dbReference>
<keyword evidence="2 12" id="KW-0639">Primosome</keyword>
<evidence type="ECO:0000313" key="15">
    <source>
        <dbReference type="EMBL" id="UWX06720.1"/>
    </source>
</evidence>
<dbReference type="PANTHER" id="PTHR30153:SF2">
    <property type="entry name" value="REPLICATIVE DNA HELICASE"/>
    <property type="match status" value="1"/>
</dbReference>
<keyword evidence="4 12" id="KW-0547">Nucleotide-binding</keyword>
<keyword evidence="5 12" id="KW-0378">Hydrolase</keyword>
<organism evidence="15 16">
    <name type="scientific">Taurinivorans muris</name>
    <dbReference type="NCBI Taxonomy" id="2787751"/>
    <lineage>
        <taxon>Bacteria</taxon>
        <taxon>Pseudomonadati</taxon>
        <taxon>Thermodesulfobacteriota</taxon>
        <taxon>Desulfovibrionia</taxon>
        <taxon>Desulfovibrionales</taxon>
        <taxon>Desulfovibrionaceae</taxon>
        <taxon>Taurinivorans</taxon>
    </lineage>
</organism>
<evidence type="ECO:0000256" key="4">
    <source>
        <dbReference type="ARBA" id="ARBA00022741"/>
    </source>
</evidence>
<evidence type="ECO:0000256" key="10">
    <source>
        <dbReference type="ARBA" id="ARBA00048954"/>
    </source>
</evidence>
<dbReference type="GO" id="GO:0003678">
    <property type="term" value="F:DNA helicase activity"/>
    <property type="evidence" value="ECO:0007669"/>
    <property type="project" value="UniProtKB-EC"/>
</dbReference>
<gene>
    <name evidence="15" type="primary">dnaB</name>
    <name evidence="15" type="ORF">JBF11_03175</name>
</gene>
<dbReference type="GO" id="GO:0016787">
    <property type="term" value="F:hydrolase activity"/>
    <property type="evidence" value="ECO:0007669"/>
    <property type="project" value="UniProtKB-KW"/>
</dbReference>
<sequence>MNNPVNEPKKRSYKRKNNTGADLSKTEEDLFKRVPPHNADAESAVLSGAFLRPELLNDIMDTVSAEDFYFPANKYIFQAITSLYSKNINPDVVTVLDWLQNNKLLEESGGAERLAMLAESVVSGANAPYYAKIVREKSLLRSLIQSSAHIISSCYDGTNDVSMLLDEAEKTIFSISEKNDTKTYLGSEEIVNKVFETITTRFKNKGRTTGLATDYIELDKMTGGFQPSDLIILAARPSMGKTAFALNLAARAAIKNNATVAIFSLEMSKESLMERLLCSWGHVELGKVRKGTMEPEDWNKITDAASVLTASKIFIDDSSMLTPLELRARCRRIHAQHGLDFVVIDYLQLMHSARNDSRELEISDISRNLKALAKELNIPVLALSQLNRKTEERSDKRPMLSDLRESGAIEQDADLIMFIHRDDYYASKKGETDRNGKAEIIIGKHRNGPTGSIELLFIPQYTAFGDLEYRSYNIEEAEGRGTETTAT</sequence>
<dbReference type="PROSITE" id="PS51199">
    <property type="entry name" value="SF4_HELICASE"/>
    <property type="match status" value="1"/>
</dbReference>
<evidence type="ECO:0000256" key="8">
    <source>
        <dbReference type="ARBA" id="ARBA00023125"/>
    </source>
</evidence>
<keyword evidence="6 12" id="KW-0347">Helicase</keyword>
<name>A0ABY5Y3H0_9BACT</name>
<evidence type="ECO:0000259" key="14">
    <source>
        <dbReference type="PROSITE" id="PS51199"/>
    </source>
</evidence>
<keyword evidence="3 12" id="KW-0235">DNA replication</keyword>
<dbReference type="InterPro" id="IPR016136">
    <property type="entry name" value="DNA_helicase_N/primase_C"/>
</dbReference>
<dbReference type="InterPro" id="IPR007692">
    <property type="entry name" value="DNA_helicase_DnaB"/>
</dbReference>
<keyword evidence="9" id="KW-0413">Isomerase</keyword>
<dbReference type="Pfam" id="PF00772">
    <property type="entry name" value="DnaB"/>
    <property type="match status" value="1"/>
</dbReference>
<comment type="similarity">
    <text evidence="1 12">Belongs to the helicase family. DnaB subfamily.</text>
</comment>
<dbReference type="SUPFAM" id="SSF48024">
    <property type="entry name" value="N-terminal domain of DnaB helicase"/>
    <property type="match status" value="1"/>
</dbReference>
<dbReference type="InterPro" id="IPR007694">
    <property type="entry name" value="DNA_helicase_DnaB-like_C"/>
</dbReference>
<protein>
    <recommendedName>
        <fullName evidence="11 12">Replicative DNA helicase</fullName>
        <ecNumber evidence="11 12">5.6.2.3</ecNumber>
    </recommendedName>
</protein>
<evidence type="ECO:0000313" key="16">
    <source>
        <dbReference type="Proteomes" id="UP001058120"/>
    </source>
</evidence>
<evidence type="ECO:0000256" key="2">
    <source>
        <dbReference type="ARBA" id="ARBA00022515"/>
    </source>
</evidence>
<comment type="catalytic activity">
    <reaction evidence="10 12">
        <text>ATP + H2O = ADP + phosphate + H(+)</text>
        <dbReference type="Rhea" id="RHEA:13065"/>
        <dbReference type="ChEBI" id="CHEBI:15377"/>
        <dbReference type="ChEBI" id="CHEBI:15378"/>
        <dbReference type="ChEBI" id="CHEBI:30616"/>
        <dbReference type="ChEBI" id="CHEBI:43474"/>
        <dbReference type="ChEBI" id="CHEBI:456216"/>
        <dbReference type="EC" id="5.6.2.3"/>
    </reaction>
</comment>
<evidence type="ECO:0000256" key="11">
    <source>
        <dbReference type="NCBIfam" id="TIGR00665"/>
    </source>
</evidence>
<keyword evidence="8 12" id="KW-0238">DNA-binding</keyword>
<evidence type="ECO:0000256" key="12">
    <source>
        <dbReference type="RuleBase" id="RU362085"/>
    </source>
</evidence>
<comment type="function">
    <text evidence="12">The main replicative DNA helicase, it participates in initiation and elongation during chromosome replication. Travels ahead of the DNA replisome, separating dsDNA into templates for DNA synthesis. A processive ATP-dependent 5'-3' DNA helicase it has DNA-dependent ATPase activity.</text>
</comment>
<dbReference type="NCBIfam" id="NF004384">
    <property type="entry name" value="PRK05748.1"/>
    <property type="match status" value="1"/>
</dbReference>
<dbReference type="InterPro" id="IPR036185">
    <property type="entry name" value="DNA_heli_DnaB-like_N_sf"/>
</dbReference>
<keyword evidence="7 12" id="KW-0067">ATP-binding</keyword>
<proteinExistence type="inferred from homology"/>
<dbReference type="InterPro" id="IPR007693">
    <property type="entry name" value="DNA_helicase_DnaB-like_N"/>
</dbReference>
<evidence type="ECO:0000256" key="13">
    <source>
        <dbReference type="SAM" id="MobiDB-lite"/>
    </source>
</evidence>
<evidence type="ECO:0000256" key="7">
    <source>
        <dbReference type="ARBA" id="ARBA00022840"/>
    </source>
</evidence>
<keyword evidence="16" id="KW-1185">Reference proteome</keyword>
<dbReference type="Pfam" id="PF03796">
    <property type="entry name" value="DnaB_C"/>
    <property type="match status" value="1"/>
</dbReference>
<dbReference type="Gene3D" id="3.40.50.300">
    <property type="entry name" value="P-loop containing nucleotide triphosphate hydrolases"/>
    <property type="match status" value="1"/>
</dbReference>
<dbReference type="EMBL" id="CP065938">
    <property type="protein sequence ID" value="UWX06720.1"/>
    <property type="molecule type" value="Genomic_DNA"/>
</dbReference>
<evidence type="ECO:0000256" key="3">
    <source>
        <dbReference type="ARBA" id="ARBA00022705"/>
    </source>
</evidence>
<dbReference type="Proteomes" id="UP001058120">
    <property type="component" value="Chromosome"/>
</dbReference>
<dbReference type="InterPro" id="IPR027417">
    <property type="entry name" value="P-loop_NTPase"/>
</dbReference>
<dbReference type="SUPFAM" id="SSF52540">
    <property type="entry name" value="P-loop containing nucleoside triphosphate hydrolases"/>
    <property type="match status" value="1"/>
</dbReference>
<evidence type="ECO:0000256" key="5">
    <source>
        <dbReference type="ARBA" id="ARBA00022801"/>
    </source>
</evidence>
<dbReference type="Gene3D" id="1.10.860.10">
    <property type="entry name" value="DNAb Helicase, Chain A"/>
    <property type="match status" value="1"/>
</dbReference>
<dbReference type="PANTHER" id="PTHR30153">
    <property type="entry name" value="REPLICATIVE DNA HELICASE DNAB"/>
    <property type="match status" value="1"/>
</dbReference>
<dbReference type="CDD" id="cd00984">
    <property type="entry name" value="DnaB_C"/>
    <property type="match status" value="1"/>
</dbReference>
<evidence type="ECO:0000256" key="6">
    <source>
        <dbReference type="ARBA" id="ARBA00022806"/>
    </source>
</evidence>
<evidence type="ECO:0000256" key="1">
    <source>
        <dbReference type="ARBA" id="ARBA00008428"/>
    </source>
</evidence>
<evidence type="ECO:0000256" key="9">
    <source>
        <dbReference type="ARBA" id="ARBA00023235"/>
    </source>
</evidence>
<dbReference type="EC" id="5.6.2.3" evidence="11 12"/>
<feature type="region of interest" description="Disordered" evidence="13">
    <location>
        <begin position="1"/>
        <end position="29"/>
    </location>
</feature>